<keyword evidence="2" id="KW-1185">Reference proteome</keyword>
<dbReference type="EMBL" id="SNYM01000010">
    <property type="protein sequence ID" value="TDQ47412.1"/>
    <property type="molecule type" value="Genomic_DNA"/>
</dbReference>
<name>A0A4R6ULA1_9GAMM</name>
<evidence type="ECO:0000313" key="1">
    <source>
        <dbReference type="EMBL" id="TDQ47412.1"/>
    </source>
</evidence>
<reference evidence="1 2" key="1">
    <citation type="submission" date="2019-03" db="EMBL/GenBank/DDBJ databases">
        <title>Genomic Encyclopedia of Type Strains, Phase IV (KMG-IV): sequencing the most valuable type-strain genomes for metagenomic binning, comparative biology and taxonomic classification.</title>
        <authorList>
            <person name="Goeker M."/>
        </authorList>
    </citation>
    <scope>NUCLEOTIDE SEQUENCE [LARGE SCALE GENOMIC DNA]</scope>
    <source>
        <strain evidence="1 2">DSM 103792</strain>
    </source>
</reference>
<organism evidence="1 2">
    <name type="scientific">Permianibacter aggregans</name>
    <dbReference type="NCBI Taxonomy" id="1510150"/>
    <lineage>
        <taxon>Bacteria</taxon>
        <taxon>Pseudomonadati</taxon>
        <taxon>Pseudomonadota</taxon>
        <taxon>Gammaproteobacteria</taxon>
        <taxon>Pseudomonadales</taxon>
        <taxon>Pseudomonadaceae</taxon>
        <taxon>Permianibacter</taxon>
    </lineage>
</organism>
<dbReference type="AlphaFoldDB" id="A0A4R6ULA1"/>
<sequence length="101" mass="11606">MTDAEKEAYVEMHFLEEAISSIESHGRYWNASISRLLTGTLARKLADAGYSVIVREVPPQWEHVFYLSKDASQKNDKVIDSIAKKRYELMESERSKSELPV</sequence>
<proteinExistence type="predicted"/>
<accession>A0A4R6ULA1</accession>
<comment type="caution">
    <text evidence="1">The sequence shown here is derived from an EMBL/GenBank/DDBJ whole genome shotgun (WGS) entry which is preliminary data.</text>
</comment>
<dbReference type="RefSeq" id="WP_133591001.1">
    <property type="nucleotide sequence ID" value="NZ_CP037953.1"/>
</dbReference>
<gene>
    <name evidence="1" type="ORF">EV696_1104</name>
</gene>
<dbReference type="Proteomes" id="UP000295375">
    <property type="component" value="Unassembled WGS sequence"/>
</dbReference>
<dbReference type="OrthoDB" id="7063587at2"/>
<evidence type="ECO:0000313" key="2">
    <source>
        <dbReference type="Proteomes" id="UP000295375"/>
    </source>
</evidence>
<protein>
    <submittedName>
        <fullName evidence="1">Uncharacterized protein</fullName>
    </submittedName>
</protein>